<dbReference type="EMBL" id="LNQE01001503">
    <property type="protein sequence ID" value="KUG16314.1"/>
    <property type="molecule type" value="Genomic_DNA"/>
</dbReference>
<evidence type="ECO:0000256" key="5">
    <source>
        <dbReference type="ARBA" id="ARBA00022694"/>
    </source>
</evidence>
<evidence type="ECO:0000313" key="8">
    <source>
        <dbReference type="EMBL" id="KUG16314.1"/>
    </source>
</evidence>
<dbReference type="GO" id="GO:0052906">
    <property type="term" value="F:tRNA (guanine(37)-N1)-methyltransferase activity"/>
    <property type="evidence" value="ECO:0007669"/>
    <property type="project" value="UniProtKB-EC"/>
</dbReference>
<dbReference type="CDD" id="cd02440">
    <property type="entry name" value="AdoMet_MTases"/>
    <property type="match status" value="1"/>
</dbReference>
<comment type="caution">
    <text evidence="8">The sequence shown here is derived from an EMBL/GenBank/DDBJ whole genome shotgun (WGS) entry which is preliminary data.</text>
</comment>
<dbReference type="Pfam" id="PF25133">
    <property type="entry name" value="TYW2_N_2"/>
    <property type="match status" value="1"/>
</dbReference>
<evidence type="ECO:0000256" key="6">
    <source>
        <dbReference type="ARBA" id="ARBA00047783"/>
    </source>
</evidence>
<dbReference type="PANTHER" id="PTHR23245:SF36">
    <property type="entry name" value="TRNA (GUANINE(37)-N1)-METHYLTRANSFERASE"/>
    <property type="match status" value="1"/>
</dbReference>
<feature type="domain" description="SAM-dependent methyltransferase TRM5/TYW2-type" evidence="7">
    <location>
        <begin position="23"/>
        <end position="266"/>
    </location>
</feature>
<evidence type="ECO:0000256" key="2">
    <source>
        <dbReference type="ARBA" id="ARBA00022603"/>
    </source>
</evidence>
<evidence type="ECO:0000256" key="1">
    <source>
        <dbReference type="ARBA" id="ARBA00022490"/>
    </source>
</evidence>
<keyword evidence="2" id="KW-0489">Methyltransferase</keyword>
<name>A0A0W8F5Z8_9ZZZZ</name>
<dbReference type="GO" id="GO:0005737">
    <property type="term" value="C:cytoplasm"/>
    <property type="evidence" value="ECO:0007669"/>
    <property type="project" value="TreeGrafter"/>
</dbReference>
<dbReference type="GO" id="GO:0002939">
    <property type="term" value="P:tRNA N1-guanine methylation"/>
    <property type="evidence" value="ECO:0007669"/>
    <property type="project" value="TreeGrafter"/>
</dbReference>
<dbReference type="SUPFAM" id="SSF53335">
    <property type="entry name" value="S-adenosyl-L-methionine-dependent methyltransferases"/>
    <property type="match status" value="1"/>
</dbReference>
<dbReference type="Gene3D" id="3.40.50.150">
    <property type="entry name" value="Vaccinia Virus protein VP39"/>
    <property type="match status" value="1"/>
</dbReference>
<keyword evidence="3" id="KW-0808">Transferase</keyword>
<dbReference type="InterPro" id="IPR030382">
    <property type="entry name" value="MeTrfase_TRM5/TYW2"/>
</dbReference>
<dbReference type="Pfam" id="PF02475">
    <property type="entry name" value="TRM5-TYW2_MTfase"/>
    <property type="match status" value="1"/>
</dbReference>
<gene>
    <name evidence="8" type="ORF">ASZ90_013986</name>
</gene>
<dbReference type="AlphaFoldDB" id="A0A0W8F5Z8"/>
<proteinExistence type="predicted"/>
<dbReference type="InterPro" id="IPR056744">
    <property type="entry name" value="TRM5/TYW2-like_N"/>
</dbReference>
<evidence type="ECO:0000256" key="4">
    <source>
        <dbReference type="ARBA" id="ARBA00022691"/>
    </source>
</evidence>
<sequence length="266" mass="29897">MRLKERLVGVVPDERLARLSSRFHVIGDIAILYLDPELDGYKDEIASALLDQCKNVHTVFNKITPLEGERRTSRLELLAGEGNSVTVHLEFGFRYHLDVARVFFNSRLGYERMRVTGQVRAGEEVLVLFAGVGPFAIPPAARGARVVALEKSLEACGWLAENARENGVAERIAVINADAFSMAALLKRRFDRAIVPTPYGMDRIVDALPEMLRRGGIIHFYTFKKAPQIEGLKKRYEDLGLEVLLCRRCGNVAPLVSRWAFDMEKI</sequence>
<reference evidence="8" key="1">
    <citation type="journal article" date="2015" name="Proc. Natl. Acad. Sci. U.S.A.">
        <title>Networks of energetic and metabolic interactions define dynamics in microbial communities.</title>
        <authorList>
            <person name="Embree M."/>
            <person name="Liu J.K."/>
            <person name="Al-Bassam M.M."/>
            <person name="Zengler K."/>
        </authorList>
    </citation>
    <scope>NUCLEOTIDE SEQUENCE</scope>
</reference>
<evidence type="ECO:0000256" key="3">
    <source>
        <dbReference type="ARBA" id="ARBA00022679"/>
    </source>
</evidence>
<dbReference type="PROSITE" id="PS51684">
    <property type="entry name" value="SAM_MT_TRM5_TYW2"/>
    <property type="match status" value="1"/>
</dbReference>
<dbReference type="PANTHER" id="PTHR23245">
    <property type="entry name" value="TRNA METHYLTRANSFERASE"/>
    <property type="match status" value="1"/>
</dbReference>
<organism evidence="8">
    <name type="scientific">hydrocarbon metagenome</name>
    <dbReference type="NCBI Taxonomy" id="938273"/>
    <lineage>
        <taxon>unclassified sequences</taxon>
        <taxon>metagenomes</taxon>
        <taxon>ecological metagenomes</taxon>
    </lineage>
</organism>
<dbReference type="FunFam" id="3.30.300.110:FF:000001">
    <property type="entry name" value="tRNA (guanine(37)-N1)-methyltransferase"/>
    <property type="match status" value="1"/>
</dbReference>
<keyword evidence="5" id="KW-0819">tRNA processing</keyword>
<protein>
    <recommendedName>
        <fullName evidence="7">SAM-dependent methyltransferase TRM5/TYW2-type domain-containing protein</fullName>
    </recommendedName>
</protein>
<dbReference type="Gene3D" id="3.30.300.110">
    <property type="entry name" value="Met-10+ protein-like domains"/>
    <property type="match status" value="1"/>
</dbReference>
<keyword evidence="4" id="KW-0949">S-adenosyl-L-methionine</keyword>
<comment type="catalytic activity">
    <reaction evidence="6">
        <text>guanosine(37) in tRNA + S-adenosyl-L-methionine = N(1)-methylguanosine(37) in tRNA + S-adenosyl-L-homocysteine + H(+)</text>
        <dbReference type="Rhea" id="RHEA:36899"/>
        <dbReference type="Rhea" id="RHEA-COMP:10145"/>
        <dbReference type="Rhea" id="RHEA-COMP:10147"/>
        <dbReference type="ChEBI" id="CHEBI:15378"/>
        <dbReference type="ChEBI" id="CHEBI:57856"/>
        <dbReference type="ChEBI" id="CHEBI:59789"/>
        <dbReference type="ChEBI" id="CHEBI:73542"/>
        <dbReference type="ChEBI" id="CHEBI:74269"/>
        <dbReference type="EC" id="2.1.1.228"/>
    </reaction>
</comment>
<dbReference type="InterPro" id="IPR029063">
    <property type="entry name" value="SAM-dependent_MTases_sf"/>
</dbReference>
<evidence type="ECO:0000259" key="7">
    <source>
        <dbReference type="PROSITE" id="PS51684"/>
    </source>
</evidence>
<keyword evidence="1" id="KW-0963">Cytoplasm</keyword>
<accession>A0A0W8F5Z8</accession>
<dbReference type="InterPro" id="IPR056743">
    <property type="entry name" value="TRM5-TYW2-like_MTfase"/>
</dbReference>